<evidence type="ECO:0000313" key="2">
    <source>
        <dbReference type="Proteomes" id="UP000032027"/>
    </source>
</evidence>
<dbReference type="EMBL" id="CP010868">
    <property type="protein sequence ID" value="AJM92304.1"/>
    <property type="molecule type" value="Genomic_DNA"/>
</dbReference>
<dbReference type="PATRIC" id="fig|1582439.9.peg.1124"/>
<dbReference type="AlphaFoldDB" id="A0A0C5BVN2"/>
<organism evidence="1 2">
    <name type="scientific">Nitrosopumilus piranensis</name>
    <dbReference type="NCBI Taxonomy" id="1582439"/>
    <lineage>
        <taxon>Archaea</taxon>
        <taxon>Nitrososphaerota</taxon>
        <taxon>Nitrososphaeria</taxon>
        <taxon>Nitrosopumilales</taxon>
        <taxon>Nitrosopumilaceae</taxon>
        <taxon>Nitrosopumilus</taxon>
    </lineage>
</organism>
<keyword evidence="2" id="KW-1185">Reference proteome</keyword>
<reference evidence="2" key="1">
    <citation type="submission" date="2015-02" db="EMBL/GenBank/DDBJ databases">
        <title>Characterization of two novel Thaumarchaeota isolated from the Northern Adriatic Sea.</title>
        <authorList>
            <person name="Bayer B."/>
            <person name="Vojvoda J."/>
            <person name="Offre P."/>
            <person name="Srivastava A."/>
            <person name="Elisabeth N."/>
            <person name="Garcia J.A.L."/>
            <person name="Schleper C."/>
            <person name="Herndl G.J."/>
        </authorList>
    </citation>
    <scope>NUCLEOTIDE SEQUENCE [LARGE SCALE GENOMIC DNA]</scope>
    <source>
        <strain evidence="2">D3C</strain>
    </source>
</reference>
<reference evidence="1 2" key="2">
    <citation type="journal article" date="2016" name="ISME J.">
        <title>Physiological and genomic characterization of two novel marine thaumarchaeal strains indicates niche differentiation.</title>
        <authorList>
            <person name="Bayer B."/>
            <person name="Vojvoda J."/>
            <person name="Offre P."/>
            <person name="Alves R.J."/>
            <person name="Elisabeth N.H."/>
            <person name="Garcia J.A."/>
            <person name="Volland J.M."/>
            <person name="Srivastava A."/>
            <person name="Schleper C."/>
            <person name="Herndl G.J."/>
        </authorList>
    </citation>
    <scope>NUCLEOTIDE SEQUENCE [LARGE SCALE GENOMIC DNA]</scope>
    <source>
        <strain evidence="1 2">D3C</strain>
    </source>
</reference>
<dbReference type="HOGENOM" id="CLU_3322777_0_0_2"/>
<dbReference type="Proteomes" id="UP000032027">
    <property type="component" value="Chromosome"/>
</dbReference>
<accession>A0A0C5BVN2</accession>
<protein>
    <submittedName>
        <fullName evidence="1">Uncharacterized protein</fullName>
    </submittedName>
</protein>
<name>A0A0C5BVN2_9ARCH</name>
<sequence>MVRVDECFKCGAKEKDSKLIFRANEPVLCEECYKKSEK</sequence>
<proteinExistence type="predicted"/>
<dbReference type="KEGG" id="nid:NPIRD3C_1092"/>
<evidence type="ECO:0000313" key="1">
    <source>
        <dbReference type="EMBL" id="AJM92304.1"/>
    </source>
</evidence>
<gene>
    <name evidence="1" type="ORF">NPIRD3C_1092</name>
</gene>
<reference evidence="1 2" key="3">
    <citation type="journal article" date="2019" name="Int. J. Syst. Evol. Microbiol.">
        <title>Nitrosopumilus adriaticus sp. nov. and Nitrosopumilus piranensis sp. nov., two ammonia-oxidizing archaea from the Adriatic Sea and members of the class Nitrososphaeria.</title>
        <authorList>
            <person name="Bayer B."/>
            <person name="Vojvoda J."/>
            <person name="Reinthaler T."/>
            <person name="Reyes C."/>
            <person name="Pinto M."/>
            <person name="Herndl G.J."/>
        </authorList>
    </citation>
    <scope>NUCLEOTIDE SEQUENCE [LARGE SCALE GENOMIC DNA]</scope>
    <source>
        <strain evidence="1 2">D3C</strain>
    </source>
</reference>